<evidence type="ECO:0000313" key="4">
    <source>
        <dbReference type="Proteomes" id="UP000265768"/>
    </source>
</evidence>
<organism evidence="3 4">
    <name type="scientific">Bailinhaonella thermotolerans</name>
    <dbReference type="NCBI Taxonomy" id="1070861"/>
    <lineage>
        <taxon>Bacteria</taxon>
        <taxon>Bacillati</taxon>
        <taxon>Actinomycetota</taxon>
        <taxon>Actinomycetes</taxon>
        <taxon>Streptosporangiales</taxon>
        <taxon>Streptosporangiaceae</taxon>
        <taxon>Bailinhaonella</taxon>
    </lineage>
</organism>
<feature type="domain" description="Ubiquitin Mut7-C" evidence="2">
    <location>
        <begin position="3"/>
        <end position="74"/>
    </location>
</feature>
<evidence type="ECO:0008006" key="5">
    <source>
        <dbReference type="Google" id="ProtNLM"/>
    </source>
</evidence>
<dbReference type="InterPro" id="IPR002782">
    <property type="entry name" value="Mut7-C_RNAse_dom"/>
</dbReference>
<dbReference type="InterPro" id="IPR027798">
    <property type="entry name" value="Ub_Mut7C"/>
</dbReference>
<name>A0A3A4AVF2_9ACTN</name>
<reference evidence="3 4" key="1">
    <citation type="submission" date="2018-09" db="EMBL/GenBank/DDBJ databases">
        <title>YIM 75507 draft genome.</title>
        <authorList>
            <person name="Tang S."/>
            <person name="Feng Y."/>
        </authorList>
    </citation>
    <scope>NUCLEOTIDE SEQUENCE [LARGE SCALE GENOMIC DNA]</scope>
    <source>
        <strain evidence="3 4">YIM 75507</strain>
    </source>
</reference>
<sequence length="233" mass="25460">MLLRFSGGLADLVSPRRRGPVAYDGTSSLGHVVESAGVPLTEVGELREDGEPVPPARRPRPGAVIDVLPVRRPQPAPARYLLDVHLGTLARRMRLLGLDTAYGNDLDDDELACRANAEDRVLLTKDRGLLRRRALRHAAYVRGDRPDDQLRDVLDRFAPGLAPWTRCTACNTPLAPVGKAEVADELPPGTRRTYDTFARCPACRRVYWPGAHHARLQAVVAAAESAVSASRAR</sequence>
<dbReference type="AlphaFoldDB" id="A0A3A4AVF2"/>
<protein>
    <recommendedName>
        <fullName evidence="5">Mut7-C RNAse domain-containing protein</fullName>
    </recommendedName>
</protein>
<keyword evidence="4" id="KW-1185">Reference proteome</keyword>
<proteinExistence type="predicted"/>
<dbReference type="EMBL" id="QZEY01000004">
    <property type="protein sequence ID" value="RJL32691.1"/>
    <property type="molecule type" value="Genomic_DNA"/>
</dbReference>
<dbReference type="OrthoDB" id="9797655at2"/>
<feature type="domain" description="Mut7-C RNAse" evidence="1">
    <location>
        <begin position="79"/>
        <end position="219"/>
    </location>
</feature>
<dbReference type="Pfam" id="PF01927">
    <property type="entry name" value="Mut7-C"/>
    <property type="match status" value="1"/>
</dbReference>
<accession>A0A3A4AVF2</accession>
<gene>
    <name evidence="3" type="ORF">D5H75_14455</name>
</gene>
<evidence type="ECO:0000259" key="1">
    <source>
        <dbReference type="Pfam" id="PF01927"/>
    </source>
</evidence>
<dbReference type="PANTHER" id="PTHR39081">
    <property type="entry name" value="MUT7-C DOMAIN-CONTAINING PROTEIN"/>
    <property type="match status" value="1"/>
</dbReference>
<dbReference type="Pfam" id="PF14451">
    <property type="entry name" value="Ub-Mut7C"/>
    <property type="match status" value="1"/>
</dbReference>
<evidence type="ECO:0000259" key="2">
    <source>
        <dbReference type="Pfam" id="PF14451"/>
    </source>
</evidence>
<dbReference type="Proteomes" id="UP000265768">
    <property type="component" value="Unassembled WGS sequence"/>
</dbReference>
<dbReference type="PANTHER" id="PTHR39081:SF1">
    <property type="entry name" value="MUT7-C RNASE DOMAIN-CONTAINING PROTEIN"/>
    <property type="match status" value="1"/>
</dbReference>
<comment type="caution">
    <text evidence="3">The sequence shown here is derived from an EMBL/GenBank/DDBJ whole genome shotgun (WGS) entry which is preliminary data.</text>
</comment>
<dbReference type="RefSeq" id="WP_119926940.1">
    <property type="nucleotide sequence ID" value="NZ_QZEY01000004.1"/>
</dbReference>
<evidence type="ECO:0000313" key="3">
    <source>
        <dbReference type="EMBL" id="RJL32691.1"/>
    </source>
</evidence>